<reference evidence="2 3" key="1">
    <citation type="journal article" date="2023" name="Plants (Basel)">
        <title>Bridging the Gap: Combining Genomics and Transcriptomics Approaches to Understand Stylosanthes scabra, an Orphan Legume from the Brazilian Caatinga.</title>
        <authorList>
            <person name="Ferreira-Neto J.R.C."/>
            <person name="da Silva M.D."/>
            <person name="Binneck E."/>
            <person name="de Melo N.F."/>
            <person name="da Silva R.H."/>
            <person name="de Melo A.L.T.M."/>
            <person name="Pandolfi V."/>
            <person name="Bustamante F.O."/>
            <person name="Brasileiro-Vidal A.C."/>
            <person name="Benko-Iseppon A.M."/>
        </authorList>
    </citation>
    <scope>NUCLEOTIDE SEQUENCE [LARGE SCALE GENOMIC DNA]</scope>
    <source>
        <tissue evidence="2">Leaves</tissue>
    </source>
</reference>
<feature type="non-terminal residue" evidence="2">
    <location>
        <position position="1"/>
    </location>
</feature>
<feature type="compositionally biased region" description="Basic and acidic residues" evidence="1">
    <location>
        <begin position="50"/>
        <end position="71"/>
    </location>
</feature>
<comment type="caution">
    <text evidence="2">The sequence shown here is derived from an EMBL/GenBank/DDBJ whole genome shotgun (WGS) entry which is preliminary data.</text>
</comment>
<protein>
    <submittedName>
        <fullName evidence="2">Uncharacterized protein</fullName>
    </submittedName>
</protein>
<keyword evidence="3" id="KW-1185">Reference proteome</keyword>
<sequence>NLARRGTTIRRLLKKLEINGDVMNTETSGGACRRVKTCLSTRVSDLYSEHEDDHYEVGDEARNTDGGEPKKLRNNSGRKNKKTEQAILHEGNKTQNIGA</sequence>
<feature type="compositionally biased region" description="Basic residues" evidence="1">
    <location>
        <begin position="72"/>
        <end position="81"/>
    </location>
</feature>
<dbReference type="EMBL" id="JASCZI010066633">
    <property type="protein sequence ID" value="MED6142122.1"/>
    <property type="molecule type" value="Genomic_DNA"/>
</dbReference>
<evidence type="ECO:0000313" key="2">
    <source>
        <dbReference type="EMBL" id="MED6142122.1"/>
    </source>
</evidence>
<organism evidence="2 3">
    <name type="scientific">Stylosanthes scabra</name>
    <dbReference type="NCBI Taxonomy" id="79078"/>
    <lineage>
        <taxon>Eukaryota</taxon>
        <taxon>Viridiplantae</taxon>
        <taxon>Streptophyta</taxon>
        <taxon>Embryophyta</taxon>
        <taxon>Tracheophyta</taxon>
        <taxon>Spermatophyta</taxon>
        <taxon>Magnoliopsida</taxon>
        <taxon>eudicotyledons</taxon>
        <taxon>Gunneridae</taxon>
        <taxon>Pentapetalae</taxon>
        <taxon>rosids</taxon>
        <taxon>fabids</taxon>
        <taxon>Fabales</taxon>
        <taxon>Fabaceae</taxon>
        <taxon>Papilionoideae</taxon>
        <taxon>50 kb inversion clade</taxon>
        <taxon>dalbergioids sensu lato</taxon>
        <taxon>Dalbergieae</taxon>
        <taxon>Pterocarpus clade</taxon>
        <taxon>Stylosanthes</taxon>
    </lineage>
</organism>
<evidence type="ECO:0000256" key="1">
    <source>
        <dbReference type="SAM" id="MobiDB-lite"/>
    </source>
</evidence>
<dbReference type="Proteomes" id="UP001341840">
    <property type="component" value="Unassembled WGS sequence"/>
</dbReference>
<name>A0ABU6T0E7_9FABA</name>
<proteinExistence type="predicted"/>
<gene>
    <name evidence="2" type="ORF">PIB30_110387</name>
</gene>
<evidence type="ECO:0000313" key="3">
    <source>
        <dbReference type="Proteomes" id="UP001341840"/>
    </source>
</evidence>
<feature type="region of interest" description="Disordered" evidence="1">
    <location>
        <begin position="50"/>
        <end position="99"/>
    </location>
</feature>
<accession>A0ABU6T0E7</accession>